<evidence type="ECO:0000313" key="10">
    <source>
        <dbReference type="EMBL" id="KAG7168761.1"/>
    </source>
</evidence>
<dbReference type="OrthoDB" id="407558at2759"/>
<organism evidence="10 11">
    <name type="scientific">Homarus americanus</name>
    <name type="common">American lobster</name>
    <dbReference type="NCBI Taxonomy" id="6706"/>
    <lineage>
        <taxon>Eukaryota</taxon>
        <taxon>Metazoa</taxon>
        <taxon>Ecdysozoa</taxon>
        <taxon>Arthropoda</taxon>
        <taxon>Crustacea</taxon>
        <taxon>Multicrustacea</taxon>
        <taxon>Malacostraca</taxon>
        <taxon>Eumalacostraca</taxon>
        <taxon>Eucarida</taxon>
        <taxon>Decapoda</taxon>
        <taxon>Pleocyemata</taxon>
        <taxon>Astacidea</taxon>
        <taxon>Nephropoidea</taxon>
        <taxon>Nephropidae</taxon>
        <taxon>Homarus</taxon>
    </lineage>
</organism>
<accession>A0A8J5K6M6</accession>
<evidence type="ECO:0000256" key="7">
    <source>
        <dbReference type="ARBA" id="ARBA00023235"/>
    </source>
</evidence>
<evidence type="ECO:0000256" key="8">
    <source>
        <dbReference type="PROSITE-ProRule" id="PRU00339"/>
    </source>
</evidence>
<name>A0A8J5K6M6_HOMAM</name>
<dbReference type="PANTHER" id="PTHR11071:SF561">
    <property type="entry name" value="PEPTIDYL-PROLYL CIS-TRANS ISOMERASE D-RELATED"/>
    <property type="match status" value="1"/>
</dbReference>
<sequence>MSAPLSGKPHVFLDVKIGEEIIGRIVLELFADTCPRTVENFRALCTGEKGIGKKGFPLHLKGCTFHRIIENFMIQGGDFTDHNGTGGESIYGDKFEDENLEHKHTSAGVLSMANAGPNTNGSQFFITLSDTPHLDGKHVVFGRVVKGLGVTNVLGKVKTDGDKPVERCEIYDCGELKSGDSFGIVDDDGTVDTYPQFPDDSDVNFEEATMDELAKVVNNIKDAGNTFFKKQEYNTAIKKYQKSLSYVNYIKEYNTSKRSDFSDADANTLDSLAVSCLLNHALCSSKLGWFDKAISDCSKALELDNTNPKAYFRRGQAYNLSNDTDAAKADLEKARELEPNDKGILKELDTVVKKIKAQREKEKKIYAKLFQ</sequence>
<evidence type="ECO:0000256" key="3">
    <source>
        <dbReference type="ARBA" id="ARBA00013194"/>
    </source>
</evidence>
<comment type="catalytic activity">
    <reaction evidence="1">
        <text>[protein]-peptidylproline (omega=180) = [protein]-peptidylproline (omega=0)</text>
        <dbReference type="Rhea" id="RHEA:16237"/>
        <dbReference type="Rhea" id="RHEA-COMP:10747"/>
        <dbReference type="Rhea" id="RHEA-COMP:10748"/>
        <dbReference type="ChEBI" id="CHEBI:83833"/>
        <dbReference type="ChEBI" id="CHEBI:83834"/>
        <dbReference type="EC" id="5.2.1.8"/>
    </reaction>
</comment>
<dbReference type="AlphaFoldDB" id="A0A8J5K6M6"/>
<reference evidence="10" key="1">
    <citation type="journal article" date="2021" name="Sci. Adv.">
        <title>The American lobster genome reveals insights on longevity, neural, and immune adaptations.</title>
        <authorList>
            <person name="Polinski J.M."/>
            <person name="Zimin A.V."/>
            <person name="Clark K.F."/>
            <person name="Kohn A.B."/>
            <person name="Sadowski N."/>
            <person name="Timp W."/>
            <person name="Ptitsyn A."/>
            <person name="Khanna P."/>
            <person name="Romanova D.Y."/>
            <person name="Williams P."/>
            <person name="Greenwood S.J."/>
            <person name="Moroz L.L."/>
            <person name="Walt D.R."/>
            <person name="Bodnar A.G."/>
        </authorList>
    </citation>
    <scope>NUCLEOTIDE SEQUENCE</scope>
    <source>
        <strain evidence="10">GMGI-L3</strain>
    </source>
</reference>
<dbReference type="PROSITE" id="PS50005">
    <property type="entry name" value="TPR"/>
    <property type="match status" value="1"/>
</dbReference>
<evidence type="ECO:0000256" key="2">
    <source>
        <dbReference type="ARBA" id="ARBA00007365"/>
    </source>
</evidence>
<keyword evidence="5 8" id="KW-0802">TPR repeat</keyword>
<comment type="caution">
    <text evidence="10">The sequence shown here is derived from an EMBL/GenBank/DDBJ whole genome shotgun (WGS) entry which is preliminary data.</text>
</comment>
<evidence type="ECO:0000256" key="5">
    <source>
        <dbReference type="ARBA" id="ARBA00022803"/>
    </source>
</evidence>
<dbReference type="Pfam" id="PF00160">
    <property type="entry name" value="Pro_isomerase"/>
    <property type="match status" value="1"/>
</dbReference>
<dbReference type="Pfam" id="PF13181">
    <property type="entry name" value="TPR_8"/>
    <property type="match status" value="2"/>
</dbReference>
<dbReference type="Proteomes" id="UP000747542">
    <property type="component" value="Unassembled WGS sequence"/>
</dbReference>
<feature type="domain" description="PPIase cyclophilin-type" evidence="9">
    <location>
        <begin position="12"/>
        <end position="175"/>
    </location>
</feature>
<dbReference type="SMART" id="SM00028">
    <property type="entry name" value="TPR"/>
    <property type="match status" value="3"/>
</dbReference>
<evidence type="ECO:0000256" key="6">
    <source>
        <dbReference type="ARBA" id="ARBA00023110"/>
    </source>
</evidence>
<dbReference type="EC" id="5.2.1.8" evidence="3"/>
<dbReference type="GO" id="GO:0016018">
    <property type="term" value="F:cyclosporin A binding"/>
    <property type="evidence" value="ECO:0007669"/>
    <property type="project" value="TreeGrafter"/>
</dbReference>
<evidence type="ECO:0000256" key="4">
    <source>
        <dbReference type="ARBA" id="ARBA00022737"/>
    </source>
</evidence>
<keyword evidence="4" id="KW-0677">Repeat</keyword>
<keyword evidence="6" id="KW-0697">Rotamase</keyword>
<dbReference type="FunFam" id="2.40.100.10:FF:000022">
    <property type="entry name" value="Peptidyl-prolyl cis-trans isomerase CYP95"/>
    <property type="match status" value="1"/>
</dbReference>
<dbReference type="GO" id="GO:0006457">
    <property type="term" value="P:protein folding"/>
    <property type="evidence" value="ECO:0007669"/>
    <property type="project" value="TreeGrafter"/>
</dbReference>
<protein>
    <recommendedName>
        <fullName evidence="3">peptidylprolyl isomerase</fullName>
        <ecNumber evidence="3">5.2.1.8</ecNumber>
    </recommendedName>
</protein>
<dbReference type="PANTHER" id="PTHR11071">
    <property type="entry name" value="PEPTIDYL-PROLYL CIS-TRANS ISOMERASE"/>
    <property type="match status" value="1"/>
</dbReference>
<evidence type="ECO:0000313" key="11">
    <source>
        <dbReference type="Proteomes" id="UP000747542"/>
    </source>
</evidence>
<proteinExistence type="inferred from homology"/>
<evidence type="ECO:0000256" key="1">
    <source>
        <dbReference type="ARBA" id="ARBA00000971"/>
    </source>
</evidence>
<dbReference type="GO" id="GO:0005829">
    <property type="term" value="C:cytosol"/>
    <property type="evidence" value="ECO:0007669"/>
    <property type="project" value="TreeGrafter"/>
</dbReference>
<gene>
    <name evidence="10" type="primary">Ppid-L</name>
    <name evidence="10" type="ORF">Hamer_G023715</name>
</gene>
<dbReference type="FunFam" id="1.25.40.10:FF:000029">
    <property type="entry name" value="peptidyl-prolyl cis-trans isomerase D"/>
    <property type="match status" value="1"/>
</dbReference>
<dbReference type="EMBL" id="JAHLQT010019101">
    <property type="protein sequence ID" value="KAG7168761.1"/>
    <property type="molecule type" value="Genomic_DNA"/>
</dbReference>
<keyword evidence="11" id="KW-1185">Reference proteome</keyword>
<evidence type="ECO:0000259" key="9">
    <source>
        <dbReference type="PROSITE" id="PS50072"/>
    </source>
</evidence>
<comment type="similarity">
    <text evidence="2">Belongs to the cyclophilin-type PPIase family.</text>
</comment>
<dbReference type="InterPro" id="IPR019734">
    <property type="entry name" value="TPR_rpt"/>
</dbReference>
<keyword evidence="7 10" id="KW-0413">Isomerase</keyword>
<dbReference type="InterPro" id="IPR002130">
    <property type="entry name" value="Cyclophilin-type_PPIase_dom"/>
</dbReference>
<dbReference type="GO" id="GO:0003755">
    <property type="term" value="F:peptidyl-prolyl cis-trans isomerase activity"/>
    <property type="evidence" value="ECO:0007669"/>
    <property type="project" value="UniProtKB-KW"/>
</dbReference>
<dbReference type="PROSITE" id="PS50072">
    <property type="entry name" value="CSA_PPIASE_2"/>
    <property type="match status" value="1"/>
</dbReference>
<feature type="repeat" description="TPR" evidence="8">
    <location>
        <begin position="308"/>
        <end position="341"/>
    </location>
</feature>